<name>A0A939HGZ5_9MICC</name>
<evidence type="ECO:0000256" key="1">
    <source>
        <dbReference type="SAM" id="Phobius"/>
    </source>
</evidence>
<accession>A0A939HGZ5</accession>
<comment type="caution">
    <text evidence="3">The sequence shown here is derived from an EMBL/GenBank/DDBJ whole genome shotgun (WGS) entry which is preliminary data.</text>
</comment>
<evidence type="ECO:0000313" key="3">
    <source>
        <dbReference type="EMBL" id="MBO1267701.1"/>
    </source>
</evidence>
<dbReference type="AlphaFoldDB" id="A0A939HGZ5"/>
<keyword evidence="1" id="KW-0472">Membrane</keyword>
<feature type="transmembrane region" description="Helical" evidence="1">
    <location>
        <begin position="84"/>
        <end position="106"/>
    </location>
</feature>
<feature type="transmembrane region" description="Helical" evidence="1">
    <location>
        <begin position="53"/>
        <end position="77"/>
    </location>
</feature>
<dbReference type="EMBL" id="JAFNLL010000012">
    <property type="protein sequence ID" value="MBO1267701.1"/>
    <property type="molecule type" value="Genomic_DNA"/>
</dbReference>
<dbReference type="Proteomes" id="UP000664164">
    <property type="component" value="Unassembled WGS sequence"/>
</dbReference>
<gene>
    <name evidence="3" type="ORF">J1902_06850</name>
</gene>
<proteinExistence type="predicted"/>
<keyword evidence="1" id="KW-1133">Transmembrane helix</keyword>
<feature type="transmembrane region" description="Helical" evidence="1">
    <location>
        <begin position="112"/>
        <end position="133"/>
    </location>
</feature>
<dbReference type="InterPro" id="IPR006976">
    <property type="entry name" value="VanZ-like"/>
</dbReference>
<organism evidence="3 4">
    <name type="scientific">Arthrobacter cavernae</name>
    <dbReference type="NCBI Taxonomy" id="2817681"/>
    <lineage>
        <taxon>Bacteria</taxon>
        <taxon>Bacillati</taxon>
        <taxon>Actinomycetota</taxon>
        <taxon>Actinomycetes</taxon>
        <taxon>Micrococcales</taxon>
        <taxon>Micrococcaceae</taxon>
        <taxon>Arthrobacter</taxon>
    </lineage>
</organism>
<dbReference type="RefSeq" id="WP_207615499.1">
    <property type="nucleotide sequence ID" value="NZ_JAFNLL010000012.1"/>
</dbReference>
<feature type="domain" description="VanZ-like" evidence="2">
    <location>
        <begin position="15"/>
        <end position="133"/>
    </location>
</feature>
<protein>
    <submittedName>
        <fullName evidence="3">VanZ family protein</fullName>
    </submittedName>
</protein>
<evidence type="ECO:0000259" key="2">
    <source>
        <dbReference type="Pfam" id="PF04892"/>
    </source>
</evidence>
<keyword evidence="4" id="KW-1185">Reference proteome</keyword>
<reference evidence="3" key="1">
    <citation type="submission" date="2021-03" db="EMBL/GenBank/DDBJ databases">
        <title>A new species, PO-11, isolated from a karst cave deposit.</title>
        <authorList>
            <person name="Zhaoxiaoyong W."/>
        </authorList>
    </citation>
    <scope>NUCLEOTIDE SEQUENCE</scope>
    <source>
        <strain evidence="3">PO-11</strain>
    </source>
</reference>
<dbReference type="Pfam" id="PF04892">
    <property type="entry name" value="VanZ"/>
    <property type="match status" value="1"/>
</dbReference>
<sequence length="144" mass="16276">MTLAPSRLSRRLLTLYSLLLAFVGFWPTPVDKPAQGTLDSLFRFLHRRGFPDWFGYNLLESSANAMLFVPVGILAALSFPGSRWWHNAGIGMLASLCIELGQMLFLEARYPSWFDVAANTLGTILGVAGVRLWRRRPQRSHRAR</sequence>
<keyword evidence="1" id="KW-0812">Transmembrane</keyword>
<evidence type="ECO:0000313" key="4">
    <source>
        <dbReference type="Proteomes" id="UP000664164"/>
    </source>
</evidence>